<dbReference type="EMBL" id="CAJPVJ010019777">
    <property type="protein sequence ID" value="CAG2177415.1"/>
    <property type="molecule type" value="Genomic_DNA"/>
</dbReference>
<dbReference type="InterPro" id="IPR004217">
    <property type="entry name" value="Tim10-like"/>
</dbReference>
<evidence type="ECO:0000313" key="3">
    <source>
        <dbReference type="EMBL" id="CAD7660277.1"/>
    </source>
</evidence>
<dbReference type="Proteomes" id="UP000728032">
    <property type="component" value="Unassembled WGS sequence"/>
</dbReference>
<protein>
    <recommendedName>
        <fullName evidence="1">Mitochondrial import inner membrane translocase subunit</fullName>
    </recommendedName>
</protein>
<keyword evidence="1" id="KW-0143">Chaperone</keyword>
<keyword evidence="1" id="KW-0813">Transport</keyword>
<dbReference type="Gene3D" id="1.10.287.810">
    <property type="entry name" value="Mitochondrial import inner membrane translocase subunit tim13 like domains"/>
    <property type="match status" value="1"/>
</dbReference>
<keyword evidence="1" id="KW-0472">Membrane</keyword>
<dbReference type="EMBL" id="OC934602">
    <property type="protein sequence ID" value="CAD7660277.1"/>
    <property type="molecule type" value="Genomic_DNA"/>
</dbReference>
<comment type="function">
    <text evidence="1">Mitochondrial intermembrane chaperone that participates in the import and insertion of some multi-pass transmembrane proteins into the mitochondrial inner membrane. Also required for the transfer of beta-barrel precursors from the TOM complex to the sorting and assembly machinery (SAM complex) of the outer membrane. Acts as a chaperone-like protein that protects the hydrophobic precursors from aggregation and guide them through the mitochondrial intermembrane space.</text>
</comment>
<reference evidence="4" key="1">
    <citation type="submission" date="2020-11" db="EMBL/GenBank/DDBJ databases">
        <authorList>
            <person name="Tran Van P."/>
        </authorList>
    </citation>
    <scope>NUCLEOTIDE SEQUENCE</scope>
</reference>
<evidence type="ECO:0000256" key="1">
    <source>
        <dbReference type="RuleBase" id="RU367043"/>
    </source>
</evidence>
<feature type="domain" description="Tim10-like" evidence="2">
    <location>
        <begin position="20"/>
        <end position="82"/>
    </location>
</feature>
<gene>
    <name evidence="3" type="ORF">ONB1V03_LOCUS16847</name>
    <name evidence="4" type="ORF">ONB1V03_LOCUS21179</name>
</gene>
<organism evidence="4">
    <name type="scientific">Oppiella nova</name>
    <dbReference type="NCBI Taxonomy" id="334625"/>
    <lineage>
        <taxon>Eukaryota</taxon>
        <taxon>Metazoa</taxon>
        <taxon>Ecdysozoa</taxon>
        <taxon>Arthropoda</taxon>
        <taxon>Chelicerata</taxon>
        <taxon>Arachnida</taxon>
        <taxon>Acari</taxon>
        <taxon>Acariformes</taxon>
        <taxon>Sarcoptiformes</taxon>
        <taxon>Oribatida</taxon>
        <taxon>Brachypylina</taxon>
        <taxon>Oppioidea</taxon>
        <taxon>Oppiidae</taxon>
        <taxon>Oppiella</taxon>
    </lineage>
</organism>
<dbReference type="InterPro" id="IPR035427">
    <property type="entry name" value="Tim10-like_dom_sf"/>
</dbReference>
<accession>A0A7R9MR67</accession>
<dbReference type="Pfam" id="PF02953">
    <property type="entry name" value="zf-Tim10_DDP"/>
    <property type="match status" value="1"/>
</dbReference>
<comment type="domain">
    <text evidence="1">The twin CX3C motif contains 4 conserved Cys residues that form 2 disulfide bonds in the mitochondrial intermembrane space.</text>
</comment>
<sequence>MSLDLDDLNTSSMDKDLQDFLVIEQQKAHFQQQIHRLNEICWDKCVTDKPSSKLDSRTEGCLNNCVDRFIDASLAITQRFAQLIQKQSMN</sequence>
<dbReference type="EMBL" id="CAJPVJ010039772">
    <property type="protein sequence ID" value="CAG2181758.1"/>
    <property type="molecule type" value="Genomic_DNA"/>
</dbReference>
<keyword evidence="1" id="KW-1015">Disulfide bond</keyword>
<keyword evidence="1" id="KW-0811">Translocation</keyword>
<comment type="similarity">
    <text evidence="1">Belongs to the small Tim family.</text>
</comment>
<dbReference type="GO" id="GO:0015031">
    <property type="term" value="P:protein transport"/>
    <property type="evidence" value="ECO:0007669"/>
    <property type="project" value="UniProtKB-KW"/>
</dbReference>
<comment type="subcellular location">
    <subcellularLocation>
        <location evidence="1">Mitochondrion inner membrane</location>
        <topology evidence="1">Peripheral membrane protein</topology>
        <orientation evidence="1">Intermembrane side</orientation>
    </subcellularLocation>
</comment>
<evidence type="ECO:0000259" key="2">
    <source>
        <dbReference type="Pfam" id="PF02953"/>
    </source>
</evidence>
<dbReference type="SUPFAM" id="SSF144122">
    <property type="entry name" value="Tim10-like"/>
    <property type="match status" value="1"/>
</dbReference>
<dbReference type="GO" id="GO:0005743">
    <property type="term" value="C:mitochondrial inner membrane"/>
    <property type="evidence" value="ECO:0007669"/>
    <property type="project" value="UniProtKB-SubCell"/>
</dbReference>
<dbReference type="EMBL" id="OC954597">
    <property type="protein sequence ID" value="CAD7664621.1"/>
    <property type="molecule type" value="Genomic_DNA"/>
</dbReference>
<dbReference type="OrthoDB" id="344165at2759"/>
<keyword evidence="1" id="KW-0999">Mitochondrion inner membrane</keyword>
<name>A0A7R9MR67_9ACAR</name>
<keyword evidence="1" id="KW-0653">Protein transport</keyword>
<dbReference type="AlphaFoldDB" id="A0A7R9MR67"/>
<evidence type="ECO:0000313" key="5">
    <source>
        <dbReference type="Proteomes" id="UP000728032"/>
    </source>
</evidence>
<comment type="subunit">
    <text evidence="1">Heterohexamer.</text>
</comment>
<evidence type="ECO:0000313" key="4">
    <source>
        <dbReference type="EMBL" id="CAD7664621.1"/>
    </source>
</evidence>
<keyword evidence="5" id="KW-1185">Reference proteome</keyword>
<keyword evidence="1" id="KW-0496">Mitochondrion</keyword>
<proteinExistence type="inferred from homology"/>